<evidence type="ECO:0000313" key="5">
    <source>
        <dbReference type="Proteomes" id="UP001501578"/>
    </source>
</evidence>
<gene>
    <name evidence="4" type="ORF">GCM10009560_52220</name>
</gene>
<dbReference type="InterPro" id="IPR001647">
    <property type="entry name" value="HTH_TetR"/>
</dbReference>
<dbReference type="Proteomes" id="UP001501578">
    <property type="component" value="Unassembled WGS sequence"/>
</dbReference>
<sequence length="192" mass="20564">MPPLNPARRRALTDAAIQLLATSGAHGLTHRAAERSAGLPPGTASNYYRSREALLVATAERVAELHLAEMEQAVTEGDLRLVELLSHSLLEAATTNRDRYVAVFELQLEATRRPALARILASILDATVQLTARHHTRAGLAVPPDRVPTLITLYAGALYSLVTMLPEQVEADMVHGLARAIVTGALADGEAP</sequence>
<evidence type="ECO:0000256" key="1">
    <source>
        <dbReference type="ARBA" id="ARBA00023125"/>
    </source>
</evidence>
<organism evidence="4 5">
    <name type="scientific">Nonomuraea longicatena</name>
    <dbReference type="NCBI Taxonomy" id="83682"/>
    <lineage>
        <taxon>Bacteria</taxon>
        <taxon>Bacillati</taxon>
        <taxon>Actinomycetota</taxon>
        <taxon>Actinomycetes</taxon>
        <taxon>Streptosporangiales</taxon>
        <taxon>Streptosporangiaceae</taxon>
        <taxon>Nonomuraea</taxon>
    </lineage>
</organism>
<protein>
    <submittedName>
        <fullName evidence="4">TetR/AcrR family transcriptional regulator</fullName>
    </submittedName>
</protein>
<evidence type="ECO:0000259" key="3">
    <source>
        <dbReference type="PROSITE" id="PS50977"/>
    </source>
</evidence>
<evidence type="ECO:0000256" key="2">
    <source>
        <dbReference type="PROSITE-ProRule" id="PRU00335"/>
    </source>
</evidence>
<name>A0ABN1QCG2_9ACTN</name>
<dbReference type="PROSITE" id="PS50977">
    <property type="entry name" value="HTH_TETR_2"/>
    <property type="match status" value="1"/>
</dbReference>
<keyword evidence="5" id="KW-1185">Reference proteome</keyword>
<proteinExistence type="predicted"/>
<dbReference type="RefSeq" id="WP_343952660.1">
    <property type="nucleotide sequence ID" value="NZ_BAAAHQ010000027.1"/>
</dbReference>
<reference evidence="4 5" key="1">
    <citation type="journal article" date="2019" name="Int. J. Syst. Evol. Microbiol.">
        <title>The Global Catalogue of Microorganisms (GCM) 10K type strain sequencing project: providing services to taxonomists for standard genome sequencing and annotation.</title>
        <authorList>
            <consortium name="The Broad Institute Genomics Platform"/>
            <consortium name="The Broad Institute Genome Sequencing Center for Infectious Disease"/>
            <person name="Wu L."/>
            <person name="Ma J."/>
        </authorList>
    </citation>
    <scope>NUCLEOTIDE SEQUENCE [LARGE SCALE GENOMIC DNA]</scope>
    <source>
        <strain evidence="4 5">JCM 11136</strain>
    </source>
</reference>
<feature type="domain" description="HTH tetR-type" evidence="3">
    <location>
        <begin position="6"/>
        <end position="66"/>
    </location>
</feature>
<dbReference type="InterPro" id="IPR009057">
    <property type="entry name" value="Homeodomain-like_sf"/>
</dbReference>
<feature type="DNA-binding region" description="H-T-H motif" evidence="2">
    <location>
        <begin position="29"/>
        <end position="48"/>
    </location>
</feature>
<evidence type="ECO:0000313" key="4">
    <source>
        <dbReference type="EMBL" id="GAA0940722.1"/>
    </source>
</evidence>
<dbReference type="SUPFAM" id="SSF46689">
    <property type="entry name" value="Homeodomain-like"/>
    <property type="match status" value="1"/>
</dbReference>
<accession>A0ABN1QCG2</accession>
<comment type="caution">
    <text evidence="4">The sequence shown here is derived from an EMBL/GenBank/DDBJ whole genome shotgun (WGS) entry which is preliminary data.</text>
</comment>
<dbReference type="Gene3D" id="1.10.357.10">
    <property type="entry name" value="Tetracycline Repressor, domain 2"/>
    <property type="match status" value="1"/>
</dbReference>
<dbReference type="InterPro" id="IPR041583">
    <property type="entry name" value="TetR_C_31"/>
</dbReference>
<dbReference type="Pfam" id="PF17940">
    <property type="entry name" value="TetR_C_31"/>
    <property type="match status" value="1"/>
</dbReference>
<dbReference type="Pfam" id="PF00440">
    <property type="entry name" value="TetR_N"/>
    <property type="match status" value="1"/>
</dbReference>
<dbReference type="EMBL" id="BAAAHQ010000027">
    <property type="protein sequence ID" value="GAA0940722.1"/>
    <property type="molecule type" value="Genomic_DNA"/>
</dbReference>
<keyword evidence="1 2" id="KW-0238">DNA-binding</keyword>